<dbReference type="EMBL" id="JBHRSJ010000016">
    <property type="protein sequence ID" value="MFC2972423.1"/>
    <property type="molecule type" value="Genomic_DNA"/>
</dbReference>
<keyword evidence="2" id="KW-0812">Transmembrane</keyword>
<evidence type="ECO:0000313" key="7">
    <source>
        <dbReference type="Proteomes" id="UP001595457"/>
    </source>
</evidence>
<keyword evidence="4" id="KW-0472">Membrane</keyword>
<dbReference type="PANTHER" id="PTHR36985">
    <property type="entry name" value="TRANSLOCATION AND ASSEMBLY MODULE SUBUNIT TAMB"/>
    <property type="match status" value="1"/>
</dbReference>
<evidence type="ECO:0000256" key="3">
    <source>
        <dbReference type="ARBA" id="ARBA00022989"/>
    </source>
</evidence>
<evidence type="ECO:0000313" key="6">
    <source>
        <dbReference type="EMBL" id="MFC2972423.1"/>
    </source>
</evidence>
<proteinExistence type="predicted"/>
<dbReference type="PANTHER" id="PTHR36985:SF1">
    <property type="entry name" value="TRANSLOCATION AND ASSEMBLY MODULE SUBUNIT TAMB"/>
    <property type="match status" value="1"/>
</dbReference>
<dbReference type="InterPro" id="IPR007452">
    <property type="entry name" value="TamB_C"/>
</dbReference>
<dbReference type="Proteomes" id="UP001595457">
    <property type="component" value="Unassembled WGS sequence"/>
</dbReference>
<evidence type="ECO:0000256" key="2">
    <source>
        <dbReference type="ARBA" id="ARBA00022692"/>
    </source>
</evidence>
<sequence length="1227" mass="132600">MTYLRRTLAVLFALLLALFLAVAGLLGTEAGSRWLLGRIAGLQVEGFAGRLGGSWQAERLLWEQGERRAELSAVQFAWRPSCLLGMTLCVDRLASGQIVLQFPPGGQPATTGPLRLPQLKLPLRLRLGEVQVGRLLLNGTEQLQSLQAAANWTGEGIAIESLELRRQGLALSLTGSLQPAADWPLAARGELALAAPGGQPWRIALQVDGALQGTLNLQADSSGFFPGRLEGSVEPLAERLPARFRLTADGFKPIAGLPDTLRLDRLELVAAGDLQDGYEVQGTASLPAEGGAMPLALLGRLTKQDAELSRLELDAGNGQRVALDAKLDWREGLAAEARLDWQDFPWLRLYPGLAEPPVALRRLGAELSYRDGNYLGNFAADLHGPAGPFSLSSPLSGDLRQVHLPQLQLVAGQGKAEGQLSLNFAEGLAWNASLQLSDLNPAYWRSELVGNLDGPLRSRGEFRAGRLELEATVELAGRLRGQPARLQTEAKGAGQVWDLSRLDLRLGDNRIQGSGRLDRGLKGQLVLAMPRLGQLWPGLRGRIDGALDLAGSLQAPEGGLALEARQLAMGERSLDGLTLAATLDGAQRGRLELNGSGIRLGATQLGNLKAVGQGDRREQRLDLGLSGPDLQLALGLDGRLEQGASGWSWRGRLGSGSVQSGGQDWRLQQPASLERLADGSLNLGAHCWRSAAASLCAEDRQRLLPEPHLNIRLRDFPLDNLAAFWPQDFAWQGRLNGDLQLELPKAGPRGRIFLDAGNGVLRIRDQGQWRDFPYRQLHLESLLQPERVDSRLAFAGERLGELNLRAQIDPRPQDPPLSGEFSLRGFDLAVIRPFAGPVEELQGQVNGNGTLRGSLRKPQINGRIELRDGLIAGTRLPMRFEALQLQALIAGESLQLDGDWRSGEKGRGELDGTLDWRQAPDLNLGIRGNRLPVSVEPYAALEVDPDLRLRLVGKQLALSGKLQVPRGRIRIRELPPSSVKVSEDAVVAGREPEAAQPLTMLMDVNVEVGRDKLSFEGFGLNAELAGQLHVGNNMDTRGELDLKNGRYRAYGQRLDIRRARLLFVGAIDQPYLDVEAIRKVEDVTAGLRVGGSALQPQVEIFSEPAMSQEQALSYLILGRAPGANNADSNTLAQAALSLGLAGSSPLTGSLAERLGIKEFELGTKGSGTQTSVVASGKISERLSLVYGMGVFDSLSSVALRYQLSRRLYIEAASGVASSLDVFYKRDF</sequence>
<keyword evidence="3" id="KW-1133">Transmembrane helix</keyword>
<accession>A0ABV7ATP9</accession>
<evidence type="ECO:0000256" key="4">
    <source>
        <dbReference type="ARBA" id="ARBA00023136"/>
    </source>
</evidence>
<evidence type="ECO:0000259" key="5">
    <source>
        <dbReference type="Pfam" id="PF04357"/>
    </source>
</evidence>
<gene>
    <name evidence="6" type="ORF">ACFOJE_09410</name>
</gene>
<reference evidence="7" key="1">
    <citation type="journal article" date="2019" name="Int. J. Syst. Evol. Microbiol.">
        <title>The Global Catalogue of Microorganisms (GCM) 10K type strain sequencing project: providing services to taxonomists for standard genome sequencing and annotation.</title>
        <authorList>
            <consortium name="The Broad Institute Genomics Platform"/>
            <consortium name="The Broad Institute Genome Sequencing Center for Infectious Disease"/>
            <person name="Wu L."/>
            <person name="Ma J."/>
        </authorList>
    </citation>
    <scope>NUCLEOTIDE SEQUENCE [LARGE SCALE GENOMIC DNA]</scope>
    <source>
        <strain evidence="7">KCTC 62195</strain>
    </source>
</reference>
<keyword evidence="7" id="KW-1185">Reference proteome</keyword>
<organism evidence="6 7">
    <name type="scientific">Azotobacter bryophylli</name>
    <dbReference type="NCBI Taxonomy" id="1986537"/>
    <lineage>
        <taxon>Bacteria</taxon>
        <taxon>Pseudomonadati</taxon>
        <taxon>Pseudomonadota</taxon>
        <taxon>Gammaproteobacteria</taxon>
        <taxon>Pseudomonadales</taxon>
        <taxon>Pseudomonadaceae</taxon>
        <taxon>Azotobacter</taxon>
    </lineage>
</organism>
<feature type="domain" description="Translocation and assembly module TamB C-terminal" evidence="5">
    <location>
        <begin position="902"/>
        <end position="1227"/>
    </location>
</feature>
<name>A0ABV7ATP9_9GAMM</name>
<comment type="subcellular location">
    <subcellularLocation>
        <location evidence="1">Membrane</location>
        <topology evidence="1">Single-pass membrane protein</topology>
    </subcellularLocation>
</comment>
<evidence type="ECO:0000256" key="1">
    <source>
        <dbReference type="ARBA" id="ARBA00004167"/>
    </source>
</evidence>
<dbReference type="Pfam" id="PF04357">
    <property type="entry name" value="TamB"/>
    <property type="match status" value="1"/>
</dbReference>
<dbReference type="RefSeq" id="WP_377814059.1">
    <property type="nucleotide sequence ID" value="NZ_JBHRSJ010000016.1"/>
</dbReference>
<comment type="caution">
    <text evidence="6">The sequence shown here is derived from an EMBL/GenBank/DDBJ whole genome shotgun (WGS) entry which is preliminary data.</text>
</comment>
<protein>
    <submittedName>
        <fullName evidence="6">Translocation/assembly module TamB domain-containing protein</fullName>
    </submittedName>
</protein>